<evidence type="ECO:0000256" key="1">
    <source>
        <dbReference type="SAM" id="Phobius"/>
    </source>
</evidence>
<name>A0A847UJG9_HALAR</name>
<evidence type="ECO:0000313" key="3">
    <source>
        <dbReference type="Proteomes" id="UP000641625"/>
    </source>
</evidence>
<keyword evidence="1" id="KW-0472">Membrane</keyword>
<reference evidence="2" key="1">
    <citation type="submission" date="2019-12" db="EMBL/GenBank/DDBJ databases">
        <title>Whole genome sequencing of Haloarcula argentinensis strain pws5.</title>
        <authorList>
            <person name="Verma D.K."/>
            <person name="Gopal K."/>
            <person name="Prasad E.S."/>
        </authorList>
    </citation>
    <scope>NUCLEOTIDE SEQUENCE</scope>
    <source>
        <strain evidence="2">Pws5</strain>
    </source>
</reference>
<feature type="transmembrane region" description="Helical" evidence="1">
    <location>
        <begin position="72"/>
        <end position="92"/>
    </location>
</feature>
<dbReference type="Proteomes" id="UP000641625">
    <property type="component" value="Unassembled WGS sequence"/>
</dbReference>
<comment type="caution">
    <text evidence="2">The sequence shown here is derived from an EMBL/GenBank/DDBJ whole genome shotgun (WGS) entry which is preliminary data.</text>
</comment>
<dbReference type="InterPro" id="IPR058324">
    <property type="entry name" value="DUF8011"/>
</dbReference>
<gene>
    <name evidence="2" type="ORF">GOC77_11935</name>
</gene>
<organism evidence="2 3">
    <name type="scientific">Haloarcula argentinensis</name>
    <dbReference type="NCBI Taxonomy" id="43776"/>
    <lineage>
        <taxon>Archaea</taxon>
        <taxon>Methanobacteriati</taxon>
        <taxon>Methanobacteriota</taxon>
        <taxon>Stenosarchaea group</taxon>
        <taxon>Halobacteria</taxon>
        <taxon>Halobacteriales</taxon>
        <taxon>Haloarculaceae</taxon>
        <taxon>Haloarcula</taxon>
    </lineage>
</organism>
<dbReference type="RefSeq" id="WP_170097458.1">
    <property type="nucleotide sequence ID" value="NZ_WOWA01000005.1"/>
</dbReference>
<dbReference type="Pfam" id="PF26041">
    <property type="entry name" value="DUF8011"/>
    <property type="match status" value="1"/>
</dbReference>
<proteinExistence type="predicted"/>
<feature type="transmembrane region" description="Helical" evidence="1">
    <location>
        <begin position="18"/>
        <end position="37"/>
    </location>
</feature>
<evidence type="ECO:0000313" key="2">
    <source>
        <dbReference type="EMBL" id="NLV13975.1"/>
    </source>
</evidence>
<accession>A0A847UJG9</accession>
<protein>
    <submittedName>
        <fullName evidence="2">Uncharacterized protein</fullName>
    </submittedName>
</protein>
<dbReference type="AlphaFoldDB" id="A0A847UJG9"/>
<sequence>MTSIIDETVFGEPSRGLAVVYLCGALLLAGQQGYYVIVEGATPFYAGLFLSTGMALSGIAESLPNPRRRAAGILRVTALVVLVSMLVILFVTPDLLIN</sequence>
<feature type="transmembrane region" description="Helical" evidence="1">
    <location>
        <begin position="43"/>
        <end position="60"/>
    </location>
</feature>
<keyword evidence="1" id="KW-0812">Transmembrane</keyword>
<dbReference type="EMBL" id="WOWA01000005">
    <property type="protein sequence ID" value="NLV13975.1"/>
    <property type="molecule type" value="Genomic_DNA"/>
</dbReference>
<keyword evidence="1" id="KW-1133">Transmembrane helix</keyword>